<accession>A0A1A0GZ42</accession>
<feature type="region of interest" description="Disordered" evidence="1">
    <location>
        <begin position="381"/>
        <end position="400"/>
    </location>
</feature>
<dbReference type="PANTHER" id="PTHR12963">
    <property type="entry name" value="THYROID RECEPTOR INTERACTING PROTEIN RELATED"/>
    <property type="match status" value="1"/>
</dbReference>
<sequence length="507" mass="57337">MAYEKARAYAISHVGQIIPLDKETCEELVNYTLTLPDYEMETHLLDLLGPSDETFKLISKFMDLKRTEDELSKMQTEKQTSKAAAKRGSSEPIPKKSNAPAWSNSEPISSKAPKTRLLKNKIAVTTSQLADMKPSNKLTNSQAKKAKKKNLDSLADIEAAINDLEVENAKSSFHLDSDSRRVCDCMATRHPLFEVAPNCLNCGKIICSKEGLQPCSSCGRELLSETEKREIIKILRSEKDLMELKSAEPSNKAVQNQPSKLAPKKIKYGTTPGGNLWKAQDAALKQLEEDAKKQRELEAKEEKERAEVEEQEKELQHYQMSKNKNPELMKAQERLETLLHFQETGAERSKIIDNASDFEMPGVSSGSMWLSPVERALQLKKQQKQLRKSQSKEKARTGRTKKVVEMVIRDGKVKMVEKQVIDDEASVAEEDEINTLEQTINLDKLLHEAVLSKNTWDPKKDQEQWEKPVYIPQKVISESDLTPDSPARERVQQNKLDNAELVAAMYS</sequence>
<dbReference type="PANTHER" id="PTHR12963:SF4">
    <property type="entry name" value="ACTIVATING SIGNAL COINTEGRATOR 1"/>
    <property type="match status" value="1"/>
</dbReference>
<dbReference type="Proteomes" id="UP000092555">
    <property type="component" value="Unassembled WGS sequence"/>
</dbReference>
<dbReference type="Pfam" id="PF06221">
    <property type="entry name" value="zf-C2HC5"/>
    <property type="match status" value="1"/>
</dbReference>
<keyword evidence="4" id="KW-1185">Reference proteome</keyword>
<dbReference type="GO" id="GO:0045893">
    <property type="term" value="P:positive regulation of DNA-templated transcription"/>
    <property type="evidence" value="ECO:0007669"/>
    <property type="project" value="TreeGrafter"/>
</dbReference>
<dbReference type="AlphaFoldDB" id="A0A1A0GZ42"/>
<feature type="region of interest" description="Disordered" evidence="1">
    <location>
        <begin position="476"/>
        <end position="496"/>
    </location>
</feature>
<proteinExistence type="predicted"/>
<gene>
    <name evidence="3" type="ORF">METBIDRAFT_48105</name>
</gene>
<feature type="domain" description="TRIP4/RQT4 C2HC5-type zinc finger" evidence="2">
    <location>
        <begin position="180"/>
        <end position="232"/>
    </location>
</feature>
<dbReference type="GO" id="GO:0180022">
    <property type="term" value="C:RQC-trigger complex"/>
    <property type="evidence" value="ECO:0007669"/>
    <property type="project" value="InterPro"/>
</dbReference>
<comment type="caution">
    <text evidence="3">The sequence shown here is derived from an EMBL/GenBank/DDBJ whole genome shotgun (WGS) entry which is preliminary data.</text>
</comment>
<dbReference type="GO" id="GO:0070530">
    <property type="term" value="F:K63-linked polyubiquitin modification-dependent protein binding"/>
    <property type="evidence" value="ECO:0007669"/>
    <property type="project" value="EnsemblFungi"/>
</dbReference>
<dbReference type="GO" id="GO:0022626">
    <property type="term" value="C:cytosolic ribosome"/>
    <property type="evidence" value="ECO:0007669"/>
    <property type="project" value="EnsemblFungi"/>
</dbReference>
<feature type="region of interest" description="Disordered" evidence="1">
    <location>
        <begin position="70"/>
        <end position="114"/>
    </location>
</feature>
<dbReference type="InterPro" id="IPR039128">
    <property type="entry name" value="TRIP4-like"/>
</dbReference>
<dbReference type="GeneID" id="30031236"/>
<reference evidence="3 4" key="1">
    <citation type="submission" date="2016-05" db="EMBL/GenBank/DDBJ databases">
        <title>Comparative genomics of biotechnologically important yeasts.</title>
        <authorList>
            <consortium name="DOE Joint Genome Institute"/>
            <person name="Riley R."/>
            <person name="Haridas S."/>
            <person name="Wolfe K.H."/>
            <person name="Lopes M.R."/>
            <person name="Hittinger C.T."/>
            <person name="Goker M."/>
            <person name="Salamov A."/>
            <person name="Wisecaver J."/>
            <person name="Long T.M."/>
            <person name="Aerts A.L."/>
            <person name="Barry K."/>
            <person name="Choi C."/>
            <person name="Clum A."/>
            <person name="Coughlan A.Y."/>
            <person name="Deshpande S."/>
            <person name="Douglass A.P."/>
            <person name="Hanson S.J."/>
            <person name="Klenk H.-P."/>
            <person name="LaButti K."/>
            <person name="Lapidus A."/>
            <person name="Lindquist E."/>
            <person name="Lipzen A."/>
            <person name="Meier-kolthoff J.P."/>
            <person name="Ohm R.A."/>
            <person name="Otillar R.P."/>
            <person name="Pangilinan J."/>
            <person name="Peng Y."/>
            <person name="Rokas A."/>
            <person name="Rosa C.A."/>
            <person name="Scheuner C."/>
            <person name="Sibirny A.A."/>
            <person name="Slot J.C."/>
            <person name="Stielow J.B."/>
            <person name="Sun H."/>
            <person name="Kurtzman C.P."/>
            <person name="Blackwell M."/>
            <person name="Grigoriev I.V."/>
            <person name="Jeffries T.W."/>
        </authorList>
    </citation>
    <scope>NUCLEOTIDE SEQUENCE [LARGE SCALE GENOMIC DNA]</scope>
    <source>
        <strain evidence="3 4">NRRL YB-4993</strain>
    </source>
</reference>
<evidence type="ECO:0000256" key="1">
    <source>
        <dbReference type="SAM" id="MobiDB-lite"/>
    </source>
</evidence>
<name>A0A1A0GZ42_9ASCO</name>
<dbReference type="InterPro" id="IPR009349">
    <property type="entry name" value="TRIP4/RQT4_C2HC5_Znf"/>
</dbReference>
<feature type="region of interest" description="Disordered" evidence="1">
    <location>
        <begin position="294"/>
        <end position="325"/>
    </location>
</feature>
<dbReference type="GO" id="GO:0072344">
    <property type="term" value="P:rescue of stalled ribosome"/>
    <property type="evidence" value="ECO:0007669"/>
    <property type="project" value="EnsemblFungi"/>
</dbReference>
<evidence type="ECO:0000313" key="3">
    <source>
        <dbReference type="EMBL" id="OBA16960.1"/>
    </source>
</evidence>
<dbReference type="EMBL" id="LXTC01000011">
    <property type="protein sequence ID" value="OBA16960.1"/>
    <property type="molecule type" value="Genomic_DNA"/>
</dbReference>
<evidence type="ECO:0000259" key="2">
    <source>
        <dbReference type="Pfam" id="PF06221"/>
    </source>
</evidence>
<dbReference type="GO" id="GO:0008270">
    <property type="term" value="F:zinc ion binding"/>
    <property type="evidence" value="ECO:0007669"/>
    <property type="project" value="InterPro"/>
</dbReference>
<feature type="compositionally biased region" description="Basic and acidic residues" evidence="1">
    <location>
        <begin position="390"/>
        <end position="400"/>
    </location>
</feature>
<organism evidence="3 4">
    <name type="scientific">Metschnikowia bicuspidata var. bicuspidata NRRL YB-4993</name>
    <dbReference type="NCBI Taxonomy" id="869754"/>
    <lineage>
        <taxon>Eukaryota</taxon>
        <taxon>Fungi</taxon>
        <taxon>Dikarya</taxon>
        <taxon>Ascomycota</taxon>
        <taxon>Saccharomycotina</taxon>
        <taxon>Pichiomycetes</taxon>
        <taxon>Metschnikowiaceae</taxon>
        <taxon>Metschnikowia</taxon>
    </lineage>
</organism>
<feature type="compositionally biased region" description="Basic and acidic residues" evidence="1">
    <location>
        <begin position="294"/>
        <end position="316"/>
    </location>
</feature>
<dbReference type="GO" id="GO:1990116">
    <property type="term" value="P:ribosome-associated ubiquitin-dependent protein catabolic process"/>
    <property type="evidence" value="ECO:0007669"/>
    <property type="project" value="EnsemblFungi"/>
</dbReference>
<dbReference type="RefSeq" id="XP_018709259.1">
    <property type="nucleotide sequence ID" value="XM_018858260.1"/>
</dbReference>
<dbReference type="STRING" id="869754.A0A1A0GZ42"/>
<dbReference type="GO" id="GO:0005634">
    <property type="term" value="C:nucleus"/>
    <property type="evidence" value="ECO:0007669"/>
    <property type="project" value="InterPro"/>
</dbReference>
<dbReference type="OrthoDB" id="338816at2759"/>
<protein>
    <submittedName>
        <fullName evidence="3">Zf-C2HC5-domain-containing protein</fullName>
    </submittedName>
</protein>
<evidence type="ECO:0000313" key="4">
    <source>
        <dbReference type="Proteomes" id="UP000092555"/>
    </source>
</evidence>
<feature type="compositionally biased region" description="Basic and acidic residues" evidence="1">
    <location>
        <begin position="70"/>
        <end position="80"/>
    </location>
</feature>